<dbReference type="RefSeq" id="WP_137194954.1">
    <property type="nucleotide sequence ID" value="NZ_CP039965.1"/>
</dbReference>
<evidence type="ECO:0000313" key="2">
    <source>
        <dbReference type="Proteomes" id="UP000298631"/>
    </source>
</evidence>
<dbReference type="AlphaFoldDB" id="A0A4P8EJJ9"/>
<dbReference type="KEGG" id="pseb:EOK75_15370"/>
<name>A0A4P8EJJ9_9RHOB</name>
<geneLocation type="plasmid" evidence="1 2">
    <name>unnamed1</name>
</geneLocation>
<keyword evidence="1" id="KW-0614">Plasmid</keyword>
<evidence type="ECO:0000313" key="1">
    <source>
        <dbReference type="EMBL" id="QCO57149.1"/>
    </source>
</evidence>
<organism evidence="1 2">
    <name type="scientific">Pseudorhodobacter turbinis</name>
    <dbReference type="NCBI Taxonomy" id="2500533"/>
    <lineage>
        <taxon>Bacteria</taxon>
        <taxon>Pseudomonadati</taxon>
        <taxon>Pseudomonadota</taxon>
        <taxon>Alphaproteobacteria</taxon>
        <taxon>Rhodobacterales</taxon>
        <taxon>Paracoccaceae</taxon>
        <taxon>Pseudorhodobacter</taxon>
    </lineage>
</organism>
<accession>A0A4P8EJJ9</accession>
<dbReference type="OrthoDB" id="7644685at2"/>
<dbReference type="EMBL" id="CP039965">
    <property type="protein sequence ID" value="QCO57149.1"/>
    <property type="molecule type" value="Genomic_DNA"/>
</dbReference>
<reference evidence="1 2" key="1">
    <citation type="submission" date="2019-05" db="EMBL/GenBank/DDBJ databases">
        <title>Pseudorhodobacter turbinis sp. nov., isolated from the gut of the Korean turban shell.</title>
        <authorList>
            <person name="Jeong Y.-S."/>
            <person name="Kang W.-R."/>
            <person name="Bae J.-W."/>
        </authorList>
    </citation>
    <scope>NUCLEOTIDE SEQUENCE [LARGE SCALE GENOMIC DNA]</scope>
    <source>
        <strain evidence="1 2">S12M18</strain>
        <plasmid evidence="1 2">unnamed1</plasmid>
    </source>
</reference>
<dbReference type="Proteomes" id="UP000298631">
    <property type="component" value="Plasmid unnamed1"/>
</dbReference>
<sequence>MGQQTSFHAPNGSADFLGYRKARNGGMEIVYDDGANRRIVWRVAGAQVNEAQLAEALRNAVGAIKVVPALLTEVGKRAIALERLGA</sequence>
<keyword evidence="2" id="KW-1185">Reference proteome</keyword>
<protein>
    <submittedName>
        <fullName evidence="1">Uncharacterized protein</fullName>
    </submittedName>
</protein>
<gene>
    <name evidence="1" type="ORF">EOK75_15370</name>
</gene>
<proteinExistence type="predicted"/>